<protein>
    <submittedName>
        <fullName evidence="1">Uncharacterized protein</fullName>
    </submittedName>
</protein>
<proteinExistence type="predicted"/>
<keyword evidence="2" id="KW-1185">Reference proteome</keyword>
<dbReference type="RefSeq" id="YP_010652080.1">
    <property type="nucleotide sequence ID" value="NC_070784.1"/>
</dbReference>
<organism evidence="1 2">
    <name type="scientific">Streptomyces phage TunaTartare</name>
    <dbReference type="NCBI Taxonomy" id="2848887"/>
    <lineage>
        <taxon>Viruses</taxon>
        <taxon>Duplodnaviria</taxon>
        <taxon>Heunggongvirae</taxon>
        <taxon>Uroviricota</taxon>
        <taxon>Caudoviricetes</taxon>
        <taxon>Stanwilliamsviridae</taxon>
        <taxon>Loccivirinae</taxon>
        <taxon>Faustvirus</taxon>
        <taxon>Faustvirus tunatartare</taxon>
    </lineage>
</organism>
<dbReference type="GeneID" id="77927828"/>
<reference evidence="1 2" key="1">
    <citation type="submission" date="2021-03" db="EMBL/GenBank/DDBJ databases">
        <authorList>
            <person name="Alqahtani R."/>
            <person name="Behailu E."/>
            <person name="Cappabianca D.W."/>
            <person name="Csanadi-Schwartz K.M."/>
            <person name="Dalal A.S."/>
            <person name="Fahim M.S."/>
            <person name="Franklin J.M."/>
            <person name="Gluckman M.H."/>
            <person name="Levine C.J."/>
            <person name="Martin N."/>
            <person name="Milza N."/>
            <person name="Najmabadi R."/>
            <person name="Newman A.M."/>
            <person name="Pajunar M."/>
            <person name="Qalawee I."/>
            <person name="Rizvi A."/>
            <person name="Samuel A."/>
            <person name="Smith A."/>
            <person name="Swann F.E."/>
            <person name="Sweeney P."/>
            <person name="Torres N.R."/>
            <person name="Ventrone L."/>
            <person name="Ventura L."/>
            <person name="Wroe M."/>
            <person name="Acquaye N.A."/>
            <person name="Agnes T.J."/>
            <person name="Ahmed A."/>
            <person name="Ahmed S."/>
            <person name="Amodu B.A."/>
            <person name="Arefeayne N.F."/>
            <person name="Asamoah-Frimpong E.A."/>
            <person name="Attaran A."/>
            <person name="Barragan J.M."/>
            <person name="Baumgarten L.N."/>
            <person name="Berhane B."/>
            <person name="Beyene A."/>
            <person name="Bhattarai B."/>
            <person name="Biondokin D.V."/>
            <person name="Boone B.K."/>
            <person name="Burney S.Z."/>
            <person name="Cayanan J.T."/>
            <person name="Cesta G."/>
            <person name="Chang J."/>
            <person name="Chavez J."/>
            <person name="Chorbajian C."/>
            <person name="Christian S."/>
            <person name="Corns J.R."/>
            <person name="Corns N.R."/>
            <person name="Cowan J.T."/>
            <person name="Coyne C."/>
            <person name="Dadzie B."/>
            <person name="Datu D.V."/>
            <person name="Deng B.C."/>
            <person name="Der L."/>
            <person name="Dickerson K."/>
            <person name="Dozier E."/>
            <person name="Egbunine A.O."/>
            <person name="Farooq M."/>
            <person name="Fonge A.E."/>
            <person name="Ghomsi-Nono M.P."/>
            <person name="Giampietro H."/>
            <person name="Gunnison R.P."/>
            <person name="Han S.H."/>
            <person name="Hennigan A.J."/>
            <person name="Hong A.N."/>
            <person name="Ijomor E.C."/>
            <person name="Jalali A."/>
            <person name="Jamil T.Z."/>
            <person name="Jenkins C.R."/>
            <person name="Joseph M.A."/>
            <person name="Jowanowitch O.J."/>
            <person name="Kang D."/>
            <person name="Khan A."/>
            <person name="Khan Z.K."/>
            <person name="Kiewe T."/>
            <person name="Kjerulf A.B."/>
            <person name="Kolosey V."/>
            <person name="Kurup M."/>
            <person name="Lee V.H."/>
            <person name="Llontop-Maldonado V."/>
            <person name="Long P."/>
            <person name="Lu N."/>
            <person name="Majekodunmi A."/>
            <person name="Malik H.W."/>
            <person name="Marcellino S.C."/>
            <person name="Martinez L.A."/>
            <person name="Meher F.N."/>
            <person name="Michelin M.A."/>
            <person name="Mitchell K.G."/>
            <person name="Mullens W.J."/>
            <person name="Nwakama C."/>
            <person name="Nwosu F.T."/>
            <person name="Oboh E.C."/>
            <person name="Odujinrin O."/>
            <person name="Ogunsan O."/>
            <person name="O'Neill K."/>
            <person name="Oxlaj J.A."/>
            <person name="Patel A.K."/>
            <person name="Patel B.R."/>
            <person name="Pham Q."/>
            <person name="Porter J."/>
            <person name="Portes J."/>
            <person name="Prokopenko A."/>
            <person name="Quraishi M."/>
            <person name="Qureshi M."/>
            <person name="Rivera A."/>
            <person name="Rubalsky V."/>
            <person name="Saikali Y."/>
            <person name="Saqaf K."/>
            <person name="Saroya S.R."/>
            <person name="Seas A."/>
            <person name="Shadrick R.E."/>
            <person name="Sharda N."/>
            <person name="Sigindere M.T."/>
            <person name="Simbi V.G."/>
            <person name="Thuzar C."/>
            <person name="Tran K."/>
            <person name="Tran V.D."/>
            <person name="Trang W."/>
            <person name="Vaishnav N."/>
            <person name="Vuong K."/>
            <person name="Walker C."/>
            <person name="Wallace S.A."/>
            <person name="Warfield J.C."/>
            <person name="Wikina T."/>
            <person name="Wobbeking F.T."/>
            <person name="Worrent L.D."/>
            <person name="Yan T."/>
            <person name="Zehra A."/>
            <person name="Avazpour P."/>
            <person name="Kim F.M."/>
            <person name="Mason K."/>
            <person name="Nguyen D.A."/>
            <person name="Pettit S.M."/>
            <person name="Zhou O.J."/>
            <person name="Brissett D.L."/>
            <person name="Gualtieri C."/>
            <person name="Hufford T.M."/>
            <person name="Ko J.M."/>
            <person name="Novak J.K."/>
            <person name="Smith Z.M."/>
            <person name="Mayer-Bacon C."/>
            <person name="Erill I."/>
            <person name="Caruso S.M."/>
            <person name="Garlena R.A."/>
            <person name="Russell D.A."/>
            <person name="Pope W.H."/>
            <person name="Jacobs-Sera D."/>
            <person name="Hatfull G.F."/>
        </authorList>
    </citation>
    <scope>NUCLEOTIDE SEQUENCE [LARGE SCALE GENOMIC DNA]</scope>
</reference>
<gene>
    <name evidence="1" type="primary">261</name>
    <name evidence="1" type="ORF">SEA_TUNATARTARE_261</name>
</gene>
<dbReference type="EMBL" id="MW822145">
    <property type="protein sequence ID" value="QWT30123.1"/>
    <property type="molecule type" value="Genomic_DNA"/>
</dbReference>
<evidence type="ECO:0000313" key="1">
    <source>
        <dbReference type="EMBL" id="QWT30123.1"/>
    </source>
</evidence>
<accession>A0A8F2E6W6</accession>
<name>A0A8F2E6W6_9CAUD</name>
<sequence length="120" mass="13427">MSTVVAYMSATGVEIAPEDENGGIERHGFIDREWSMTDIHDKRSDVEPLMSVDENDTEALTEEIRDILGDASLYFDNGDGHFYINDSVKENGIEYTYCISFSLNGADWHPERDGGISLSE</sequence>
<dbReference type="KEGG" id="vg:77927828"/>
<dbReference type="Proteomes" id="UP000683399">
    <property type="component" value="Segment"/>
</dbReference>
<evidence type="ECO:0000313" key="2">
    <source>
        <dbReference type="Proteomes" id="UP000683399"/>
    </source>
</evidence>